<dbReference type="SUPFAM" id="SSF81665">
    <property type="entry name" value="Calcium ATPase, transmembrane domain M"/>
    <property type="match status" value="1"/>
</dbReference>
<feature type="region of interest" description="Disordered" evidence="12">
    <location>
        <begin position="833"/>
        <end position="866"/>
    </location>
</feature>
<dbReference type="PROSITE" id="PS00154">
    <property type="entry name" value="ATPASE_E1_E2"/>
    <property type="match status" value="1"/>
</dbReference>
<dbReference type="Gene3D" id="3.40.1110.10">
    <property type="entry name" value="Calcium-transporting ATPase, cytoplasmic domain N"/>
    <property type="match status" value="1"/>
</dbReference>
<dbReference type="SUPFAM" id="SSF56784">
    <property type="entry name" value="HAD-like"/>
    <property type="match status" value="1"/>
</dbReference>
<dbReference type="NCBIfam" id="TIGR01512">
    <property type="entry name" value="ATPase-IB2_Cd"/>
    <property type="match status" value="1"/>
</dbReference>
<evidence type="ECO:0000313" key="15">
    <source>
        <dbReference type="Proteomes" id="UP001161247"/>
    </source>
</evidence>
<dbReference type="InterPro" id="IPR059000">
    <property type="entry name" value="ATPase_P-type_domA"/>
</dbReference>
<organism evidence="14 15">
    <name type="scientific">Oldenlandia corymbosa var. corymbosa</name>
    <dbReference type="NCBI Taxonomy" id="529605"/>
    <lineage>
        <taxon>Eukaryota</taxon>
        <taxon>Viridiplantae</taxon>
        <taxon>Streptophyta</taxon>
        <taxon>Embryophyta</taxon>
        <taxon>Tracheophyta</taxon>
        <taxon>Spermatophyta</taxon>
        <taxon>Magnoliopsida</taxon>
        <taxon>eudicotyledons</taxon>
        <taxon>Gunneridae</taxon>
        <taxon>Pentapetalae</taxon>
        <taxon>asterids</taxon>
        <taxon>lamiids</taxon>
        <taxon>Gentianales</taxon>
        <taxon>Rubiaceae</taxon>
        <taxon>Rubioideae</taxon>
        <taxon>Spermacoceae</taxon>
        <taxon>Hedyotis-Oldenlandia complex</taxon>
        <taxon>Oldenlandia</taxon>
    </lineage>
</organism>
<dbReference type="PRINTS" id="PR00119">
    <property type="entry name" value="CATATPASE"/>
</dbReference>
<comment type="subcellular location">
    <subcellularLocation>
        <location evidence="1">Membrane</location>
        <topology evidence="1">Multi-pass membrane protein</topology>
    </subcellularLocation>
    <subcellularLocation>
        <location evidence="2">Membrane</location>
        <topology evidence="2">Peripheral membrane protein</topology>
    </subcellularLocation>
</comment>
<reference evidence="14" key="1">
    <citation type="submission" date="2023-03" db="EMBL/GenBank/DDBJ databases">
        <authorList>
            <person name="Julca I."/>
        </authorList>
    </citation>
    <scope>NUCLEOTIDE SEQUENCE</scope>
</reference>
<evidence type="ECO:0000256" key="7">
    <source>
        <dbReference type="ARBA" id="ARBA00022840"/>
    </source>
</evidence>
<keyword evidence="5 11" id="KW-0479">Metal-binding</keyword>
<dbReference type="Gene3D" id="2.70.150.10">
    <property type="entry name" value="Calcium-transporting ATPase, cytoplasmic transduction domain A"/>
    <property type="match status" value="1"/>
</dbReference>
<feature type="transmembrane region" description="Helical" evidence="11">
    <location>
        <begin position="318"/>
        <end position="339"/>
    </location>
</feature>
<dbReference type="Pfam" id="PF00702">
    <property type="entry name" value="Hydrolase"/>
    <property type="match status" value="1"/>
</dbReference>
<dbReference type="InterPro" id="IPR036163">
    <property type="entry name" value="HMA_dom_sf"/>
</dbReference>
<dbReference type="GO" id="GO:0016020">
    <property type="term" value="C:membrane"/>
    <property type="evidence" value="ECO:0007669"/>
    <property type="project" value="UniProtKB-SubCell"/>
</dbReference>
<dbReference type="PANTHER" id="PTHR48085">
    <property type="entry name" value="CADMIUM/ZINC-TRANSPORTING ATPASE HMA2-RELATED"/>
    <property type="match status" value="1"/>
</dbReference>
<dbReference type="InterPro" id="IPR023299">
    <property type="entry name" value="ATPase_P-typ_cyto_dom_N"/>
</dbReference>
<evidence type="ECO:0000256" key="6">
    <source>
        <dbReference type="ARBA" id="ARBA00022741"/>
    </source>
</evidence>
<comment type="similarity">
    <text evidence="3 11">Belongs to the cation transport ATPase (P-type) (TC 3.A.3) family. Type IB subfamily.</text>
</comment>
<feature type="transmembrane region" description="Helical" evidence="11">
    <location>
        <begin position="345"/>
        <end position="373"/>
    </location>
</feature>
<feature type="transmembrane region" description="Helical" evidence="11">
    <location>
        <begin position="97"/>
        <end position="115"/>
    </location>
</feature>
<evidence type="ECO:0000256" key="10">
    <source>
        <dbReference type="ARBA" id="ARBA00023136"/>
    </source>
</evidence>
<sequence>MADFRQTEKESGIELQKSYFDVLGICCSSEIPLIQSVLKPLHGIKDIKVNVPTKTVIVLHDPCLVPQSLIVGALNKAKLEASVRGERAKSTQKRRPNPYAIASGLFLLLSFLKYFYLPLQWLALIAVGLVIFPIALRAWTAVRHLTFGNIHILVLIAAAGSIALHDYLEAGAIVFLFTIAEWLESLASHEATDAMSSLVNLLPQRAVLAETGEEVDVSEVQVNTVLSVKEGERVPVDGVVLEGNCEVDEKSLSGEPFPVAKQEGSVVWAGTINVNGYIAIRTTTLAEDSALARMTKLVEEAHGKKSLIQRYIDKCVKYYTPVIILISASLAIFPAALKLRNQKQWFHIALVVLVSACPCALVLSTPIAMFCALTKAAKHGVFFKGADCLETLAKVKIMAFDKTGTVTRAEFEVIEFRSLSEDITLNTLLYWVSSIQSKSSHPIAAALVDYAQSQSVQPKPDEVKKYQNFPGEGIYGRIGGNEIYIGNWKISARAGCKSVPKLEGDMYEGKSVGYVFLGSTPVGVFCLADVCRTGAKEALKELKSMGIKTVMLTGDCHAAAKHTEDQLGGALEVVHSDLLPEDKATFVKGFQRIARTAMIGDGINDSLALATADVGISMGISGSALATETGDVILMTNDIQRIPKVARLARRVRRKILENMVLSVAAKGSVIALAVAGHPVVWAAVLADAGTCLLVIFNSMILLRETTKGPMEYCKSAASSRVEKAYNKCSGRESWQGKKPCCGEIDPLREPLICSFKNSVPAQYSGASVSIRVGNDDRDLETGKASCCQNGKESGTVNCSNSGGVFKCCKSLNMSGENVSLTKECGIYQGSNSSEEKETCCGNRKPRQKEKCSNPGDANNDSNSINISGDTISLGQNCGGNQRPGSNEKQGCCKNRKQNPSGEVNCSNSINMPGDGCCGKECGNAQRSSSFERLGCCGNGKYSQKAKCSDPGEFNCLGSINVPGDDLEENPKKLDTVQTYISKNSAPTTGQSDGCCDYFRKECCVQNGHCCGSFGEPLSEIVIIK</sequence>
<dbReference type="GO" id="GO:0005524">
    <property type="term" value="F:ATP binding"/>
    <property type="evidence" value="ECO:0007669"/>
    <property type="project" value="UniProtKB-UniRule"/>
</dbReference>
<dbReference type="InterPro" id="IPR023298">
    <property type="entry name" value="ATPase_P-typ_TM_dom_sf"/>
</dbReference>
<dbReference type="EMBL" id="OX459121">
    <property type="protein sequence ID" value="CAI9103642.1"/>
    <property type="molecule type" value="Genomic_DNA"/>
</dbReference>
<dbReference type="FunFam" id="3.40.1110.10:FF:000043">
    <property type="entry name" value="Putative cadmium/zinc-transporting ATPase 3"/>
    <property type="match status" value="1"/>
</dbReference>
<evidence type="ECO:0000256" key="3">
    <source>
        <dbReference type="ARBA" id="ARBA00006024"/>
    </source>
</evidence>
<dbReference type="SUPFAM" id="SSF81653">
    <property type="entry name" value="Calcium ATPase, transduction domain A"/>
    <property type="match status" value="1"/>
</dbReference>
<dbReference type="InterPro" id="IPR023214">
    <property type="entry name" value="HAD_sf"/>
</dbReference>
<keyword evidence="6 11" id="KW-0547">Nucleotide-binding</keyword>
<keyword evidence="10 11" id="KW-0472">Membrane</keyword>
<evidence type="ECO:0000256" key="5">
    <source>
        <dbReference type="ARBA" id="ARBA00022723"/>
    </source>
</evidence>
<dbReference type="SFLD" id="SFLDF00027">
    <property type="entry name" value="p-type_atpase"/>
    <property type="match status" value="1"/>
</dbReference>
<evidence type="ECO:0000256" key="11">
    <source>
        <dbReference type="RuleBase" id="RU362081"/>
    </source>
</evidence>
<dbReference type="SFLD" id="SFLDS00003">
    <property type="entry name" value="Haloacid_Dehalogenase"/>
    <property type="match status" value="1"/>
</dbReference>
<dbReference type="InterPro" id="IPR001757">
    <property type="entry name" value="P_typ_ATPase"/>
</dbReference>
<evidence type="ECO:0000256" key="1">
    <source>
        <dbReference type="ARBA" id="ARBA00004141"/>
    </source>
</evidence>
<dbReference type="SUPFAM" id="SSF55008">
    <property type="entry name" value="HMA, heavy metal-associated domain"/>
    <property type="match status" value="1"/>
</dbReference>
<dbReference type="Proteomes" id="UP001161247">
    <property type="component" value="Chromosome 4"/>
</dbReference>
<dbReference type="NCBIfam" id="TIGR01494">
    <property type="entry name" value="ATPase_P-type"/>
    <property type="match status" value="1"/>
</dbReference>
<dbReference type="GO" id="GO:0016887">
    <property type="term" value="F:ATP hydrolysis activity"/>
    <property type="evidence" value="ECO:0007669"/>
    <property type="project" value="InterPro"/>
</dbReference>
<dbReference type="CDD" id="cd00371">
    <property type="entry name" value="HMA"/>
    <property type="match status" value="1"/>
</dbReference>
<evidence type="ECO:0000256" key="12">
    <source>
        <dbReference type="SAM" id="MobiDB-lite"/>
    </source>
</evidence>
<dbReference type="InterPro" id="IPR008250">
    <property type="entry name" value="ATPase_P-typ_transduc_dom_A_sf"/>
</dbReference>
<dbReference type="PROSITE" id="PS01229">
    <property type="entry name" value="COF_2"/>
    <property type="match status" value="1"/>
</dbReference>
<evidence type="ECO:0000256" key="9">
    <source>
        <dbReference type="ARBA" id="ARBA00022989"/>
    </source>
</evidence>
<evidence type="ECO:0000313" key="14">
    <source>
        <dbReference type="EMBL" id="CAI9103642.1"/>
    </source>
</evidence>
<evidence type="ECO:0000256" key="8">
    <source>
        <dbReference type="ARBA" id="ARBA00022967"/>
    </source>
</evidence>
<feature type="compositionally biased region" description="Low complexity" evidence="12">
    <location>
        <begin position="857"/>
        <end position="866"/>
    </location>
</feature>
<gene>
    <name evidence="14" type="ORF">OLC1_LOCUS12757</name>
</gene>
<feature type="domain" description="P-type ATPase A" evidence="13">
    <location>
        <begin position="209"/>
        <end position="299"/>
    </location>
</feature>
<evidence type="ECO:0000259" key="13">
    <source>
        <dbReference type="Pfam" id="PF00122"/>
    </source>
</evidence>
<protein>
    <submittedName>
        <fullName evidence="14">OLC1v1002165C2</fullName>
    </submittedName>
</protein>
<dbReference type="Gene3D" id="3.30.70.100">
    <property type="match status" value="1"/>
</dbReference>
<dbReference type="InterPro" id="IPR018303">
    <property type="entry name" value="ATPase_P-typ_P_site"/>
</dbReference>
<keyword evidence="4 11" id="KW-0812">Transmembrane</keyword>
<dbReference type="GO" id="GO:0046872">
    <property type="term" value="F:metal ion binding"/>
    <property type="evidence" value="ECO:0007669"/>
    <property type="project" value="UniProtKB-KW"/>
</dbReference>
<dbReference type="Gene3D" id="3.40.50.1000">
    <property type="entry name" value="HAD superfamily/HAD-like"/>
    <property type="match status" value="1"/>
</dbReference>
<dbReference type="AlphaFoldDB" id="A0AAV1D729"/>
<feature type="transmembrane region" description="Helical" evidence="11">
    <location>
        <begin position="121"/>
        <end position="139"/>
    </location>
</feature>
<evidence type="ECO:0000256" key="4">
    <source>
        <dbReference type="ARBA" id="ARBA00022692"/>
    </source>
</evidence>
<keyword evidence="15" id="KW-1185">Reference proteome</keyword>
<accession>A0AAV1D729</accession>
<dbReference type="PANTHER" id="PTHR48085:SF5">
    <property type="entry name" value="CADMIUM_ZINC-TRANSPORTING ATPASE HMA4-RELATED"/>
    <property type="match status" value="1"/>
</dbReference>
<dbReference type="Pfam" id="PF00122">
    <property type="entry name" value="E1-E2_ATPase"/>
    <property type="match status" value="1"/>
</dbReference>
<dbReference type="InterPro" id="IPR027256">
    <property type="entry name" value="P-typ_ATPase_IB"/>
</dbReference>
<keyword evidence="8" id="KW-1278">Translocase</keyword>
<dbReference type="GO" id="GO:0009626">
    <property type="term" value="P:plant-type hypersensitive response"/>
    <property type="evidence" value="ECO:0007669"/>
    <property type="project" value="UniProtKB-KW"/>
</dbReference>
<dbReference type="CDD" id="cd02079">
    <property type="entry name" value="P-type_ATPase_HM"/>
    <property type="match status" value="1"/>
</dbReference>
<keyword evidence="7 11" id="KW-0067">ATP-binding</keyword>
<feature type="transmembrane region" description="Helical" evidence="11">
    <location>
        <begin position="146"/>
        <end position="164"/>
    </location>
</feature>
<dbReference type="NCBIfam" id="TIGR01525">
    <property type="entry name" value="ATPase-IB_hvy"/>
    <property type="match status" value="1"/>
</dbReference>
<dbReference type="InterPro" id="IPR036412">
    <property type="entry name" value="HAD-like_sf"/>
</dbReference>
<name>A0AAV1D729_OLDCO</name>
<dbReference type="FunFam" id="3.30.70.100:FF:000022">
    <property type="entry name" value="Putative cadmium/zinc-transporting ATPase 3"/>
    <property type="match status" value="1"/>
</dbReference>
<dbReference type="InterPro" id="IPR006121">
    <property type="entry name" value="HMA_dom"/>
</dbReference>
<proteinExistence type="inferred from homology"/>
<keyword evidence="9 11" id="KW-1133">Transmembrane helix</keyword>
<dbReference type="InterPro" id="IPR044492">
    <property type="entry name" value="P_typ_ATPase_HD_dom"/>
</dbReference>
<dbReference type="GO" id="GO:0019829">
    <property type="term" value="F:ATPase-coupled monoatomic cation transmembrane transporter activity"/>
    <property type="evidence" value="ECO:0007669"/>
    <property type="project" value="InterPro"/>
</dbReference>
<dbReference type="SFLD" id="SFLDG00002">
    <property type="entry name" value="C1.7:_P-type_atpase_like"/>
    <property type="match status" value="1"/>
</dbReference>
<dbReference type="FunFam" id="2.70.150.10:FF:000002">
    <property type="entry name" value="Copper-transporting ATPase 1, putative"/>
    <property type="match status" value="1"/>
</dbReference>
<evidence type="ECO:0000256" key="2">
    <source>
        <dbReference type="ARBA" id="ARBA00004170"/>
    </source>
</evidence>
<dbReference type="InterPro" id="IPR051014">
    <property type="entry name" value="Cation_Transport_ATPase_IB"/>
</dbReference>